<evidence type="ECO:0000256" key="1">
    <source>
        <dbReference type="SAM" id="Phobius"/>
    </source>
</evidence>
<evidence type="ECO:0000313" key="2">
    <source>
        <dbReference type="Proteomes" id="UP000095283"/>
    </source>
</evidence>
<evidence type="ECO:0000313" key="3">
    <source>
        <dbReference type="WBParaSite" id="Hba_02316"/>
    </source>
</evidence>
<dbReference type="Proteomes" id="UP000095283">
    <property type="component" value="Unplaced"/>
</dbReference>
<keyword evidence="1" id="KW-0812">Transmembrane</keyword>
<sequence>MNSPSESDDSSSVRIPVQINLRACGSTECRLQQSLSTPCPQDGPVKKDSEYRRFKPGQFNLRPIFILDCVLCLILMFNYCVLIEYGVLDHIILTSKRATDTPTTLRHAALALANLTLYTCSEGKKKIIQKKLLQPEVSQDES</sequence>
<feature type="transmembrane region" description="Helical" evidence="1">
    <location>
        <begin position="64"/>
        <end position="88"/>
    </location>
</feature>
<keyword evidence="1" id="KW-1133">Transmembrane helix</keyword>
<keyword evidence="2" id="KW-1185">Reference proteome</keyword>
<dbReference type="AlphaFoldDB" id="A0A1I7WC79"/>
<name>A0A1I7WC79_HETBA</name>
<keyword evidence="1" id="KW-0472">Membrane</keyword>
<reference evidence="3" key="1">
    <citation type="submission" date="2016-11" db="UniProtKB">
        <authorList>
            <consortium name="WormBaseParasite"/>
        </authorList>
    </citation>
    <scope>IDENTIFICATION</scope>
</reference>
<proteinExistence type="predicted"/>
<dbReference type="WBParaSite" id="Hba_02316">
    <property type="protein sequence ID" value="Hba_02316"/>
    <property type="gene ID" value="Hba_02316"/>
</dbReference>
<protein>
    <submittedName>
        <fullName evidence="3">Homeodomain transcription factor 2</fullName>
    </submittedName>
</protein>
<accession>A0A1I7WC79</accession>
<organism evidence="2 3">
    <name type="scientific">Heterorhabditis bacteriophora</name>
    <name type="common">Entomopathogenic nematode worm</name>
    <dbReference type="NCBI Taxonomy" id="37862"/>
    <lineage>
        <taxon>Eukaryota</taxon>
        <taxon>Metazoa</taxon>
        <taxon>Ecdysozoa</taxon>
        <taxon>Nematoda</taxon>
        <taxon>Chromadorea</taxon>
        <taxon>Rhabditida</taxon>
        <taxon>Rhabditina</taxon>
        <taxon>Rhabditomorpha</taxon>
        <taxon>Strongyloidea</taxon>
        <taxon>Heterorhabditidae</taxon>
        <taxon>Heterorhabditis</taxon>
    </lineage>
</organism>